<evidence type="ECO:0000256" key="7">
    <source>
        <dbReference type="ARBA" id="ARBA00023291"/>
    </source>
</evidence>
<dbReference type="EMBL" id="BAAARW010000006">
    <property type="protein sequence ID" value="GAA2411002.1"/>
    <property type="molecule type" value="Genomic_DNA"/>
</dbReference>
<dbReference type="Proteomes" id="UP001501231">
    <property type="component" value="Unassembled WGS sequence"/>
</dbReference>
<dbReference type="Gene3D" id="3.30.70.20">
    <property type="match status" value="1"/>
</dbReference>
<evidence type="ECO:0000256" key="1">
    <source>
        <dbReference type="ARBA" id="ARBA00001927"/>
    </source>
</evidence>
<comment type="cofactor">
    <cofactor evidence="1">
        <name>[3Fe-4S] cluster</name>
        <dbReference type="ChEBI" id="CHEBI:21137"/>
    </cofactor>
</comment>
<evidence type="ECO:0000256" key="3">
    <source>
        <dbReference type="ARBA" id="ARBA00022723"/>
    </source>
</evidence>
<keyword evidence="6" id="KW-0411">Iron-sulfur</keyword>
<evidence type="ECO:0008006" key="10">
    <source>
        <dbReference type="Google" id="ProtNLM"/>
    </source>
</evidence>
<sequence>MKITVANDRCMGHGRCYSLAPDLLDFDDEGYVTIRGRLIDVPGAQADAARDAAASCPEQAVDLIED</sequence>
<gene>
    <name evidence="8" type="ORF">GCM10010191_20060</name>
</gene>
<comment type="caution">
    <text evidence="8">The sequence shown here is derived from an EMBL/GenBank/DDBJ whole genome shotgun (WGS) entry which is preliminary data.</text>
</comment>
<dbReference type="RefSeq" id="WP_344588402.1">
    <property type="nucleotide sequence ID" value="NZ_BAAARW010000006.1"/>
</dbReference>
<evidence type="ECO:0000313" key="8">
    <source>
        <dbReference type="EMBL" id="GAA2411002.1"/>
    </source>
</evidence>
<keyword evidence="5" id="KW-0408">Iron</keyword>
<name>A0ABP5VSQ7_9ACTN</name>
<keyword evidence="4" id="KW-0249">Electron transport</keyword>
<keyword evidence="7" id="KW-0003">3Fe-4S</keyword>
<dbReference type="InterPro" id="IPR051269">
    <property type="entry name" value="Fe-S_cluster_ET"/>
</dbReference>
<evidence type="ECO:0000313" key="9">
    <source>
        <dbReference type="Proteomes" id="UP001501231"/>
    </source>
</evidence>
<dbReference type="SUPFAM" id="SSF54862">
    <property type="entry name" value="4Fe-4S ferredoxins"/>
    <property type="match status" value="1"/>
</dbReference>
<keyword evidence="2" id="KW-0813">Transport</keyword>
<dbReference type="PANTHER" id="PTHR36923:SF3">
    <property type="entry name" value="FERREDOXIN"/>
    <property type="match status" value="1"/>
</dbReference>
<evidence type="ECO:0000256" key="6">
    <source>
        <dbReference type="ARBA" id="ARBA00023014"/>
    </source>
</evidence>
<evidence type="ECO:0000256" key="5">
    <source>
        <dbReference type="ARBA" id="ARBA00023004"/>
    </source>
</evidence>
<reference evidence="9" key="1">
    <citation type="journal article" date="2019" name="Int. J. Syst. Evol. Microbiol.">
        <title>The Global Catalogue of Microorganisms (GCM) 10K type strain sequencing project: providing services to taxonomists for standard genome sequencing and annotation.</title>
        <authorList>
            <consortium name="The Broad Institute Genomics Platform"/>
            <consortium name="The Broad Institute Genome Sequencing Center for Infectious Disease"/>
            <person name="Wu L."/>
            <person name="Ma J."/>
        </authorList>
    </citation>
    <scope>NUCLEOTIDE SEQUENCE [LARGE SCALE GENOMIC DNA]</scope>
    <source>
        <strain evidence="9">JCM 3325</strain>
    </source>
</reference>
<protein>
    <recommendedName>
        <fullName evidence="10">Ferredoxin</fullName>
    </recommendedName>
</protein>
<organism evidence="8 9">
    <name type="scientific">Actinomadura vinacea</name>
    <dbReference type="NCBI Taxonomy" id="115336"/>
    <lineage>
        <taxon>Bacteria</taxon>
        <taxon>Bacillati</taxon>
        <taxon>Actinomycetota</taxon>
        <taxon>Actinomycetes</taxon>
        <taxon>Streptosporangiales</taxon>
        <taxon>Thermomonosporaceae</taxon>
        <taxon>Actinomadura</taxon>
    </lineage>
</organism>
<dbReference type="PANTHER" id="PTHR36923">
    <property type="entry name" value="FERREDOXIN"/>
    <property type="match status" value="1"/>
</dbReference>
<accession>A0ABP5VSQ7</accession>
<dbReference type="Pfam" id="PF13459">
    <property type="entry name" value="Fer4_15"/>
    <property type="match status" value="1"/>
</dbReference>
<evidence type="ECO:0000256" key="4">
    <source>
        <dbReference type="ARBA" id="ARBA00022982"/>
    </source>
</evidence>
<keyword evidence="3" id="KW-0479">Metal-binding</keyword>
<evidence type="ECO:0000256" key="2">
    <source>
        <dbReference type="ARBA" id="ARBA00022448"/>
    </source>
</evidence>
<keyword evidence="9" id="KW-1185">Reference proteome</keyword>
<proteinExistence type="predicted"/>